<dbReference type="AlphaFoldDB" id="A0A8H5NQT2"/>
<evidence type="ECO:0000256" key="1">
    <source>
        <dbReference type="ARBA" id="ARBA00004123"/>
    </source>
</evidence>
<keyword evidence="9 12" id="KW-0539">Nucleus</keyword>
<keyword evidence="6 12" id="KW-0347">Helicase</keyword>
<comment type="caution">
    <text evidence="14">The sequence shown here is derived from an EMBL/GenBank/DDBJ whole genome shotgun (WGS) entry which is preliminary data.</text>
</comment>
<sequence>MDRGSIYSAHVYEPSYAENGDTRMQLQTQLETFILDFRLDNNFVYRDQLRENALLKRYFCDVNINDLISFNEELAHRLTSEPAEIIPLFENALKKCTHRIVFPHEPKAEIPDHQLLLHSNADDVSIRNLDSVTIARLVRVPGIVIGASVMSSKATGLHIQCRNCGHTQNIPVLGGFTGVTLPRQCARSRVPNDPTPKCPLDPYFVVHEKSGFVDQQIIKLQEAPDQVPVGELPRHVLISADRYLTNRVVPGSRCTVMGIFSIYQNKASKNSSNGGAVAIRTPYLRAVGIQTDIDQAAKGNATFSEEEEQEFLELSRRPDIYNVMADCIAPSIYGNRDIKKAILCLLLGGSKKILPDGMKLRGDINVLLLGDPGTAKSQLLKFVEKAAPISIYTSGKGSSAAGLTASVQRDQSTREFYLEGGAMVLADGGVVCIDEFDKMRDEDRVAIHEAMEQQTISIAKAGITTILNARTSVLAAANPIFGRYDDMKTPGENIDFQTTILSRFDMIFIVKDDHSREKDETMAKHVLSIQMNGRGAEDMTETEIPIDKMRRYITYCKTRCAPRLSSEAAEKLSSHFVSIRRQVHAAEMEANTRSSIPITVRQLEAIVRITESLAKLTLSPIATEVHVDEAIRLFLCSTMDAVNQGSNQGSRELNDEVNRLEAELKRRLPIGWSTSLSTLRREMVEGKGYSEQALNRALMVLQRRDTIMFRNQGAQVYRNGA</sequence>
<dbReference type="GO" id="GO:0003688">
    <property type="term" value="F:DNA replication origin binding"/>
    <property type="evidence" value="ECO:0007669"/>
    <property type="project" value="UniProtKB-UniRule"/>
</dbReference>
<dbReference type="PRINTS" id="PR01661">
    <property type="entry name" value="MCMPROTEIN5"/>
</dbReference>
<evidence type="ECO:0000256" key="5">
    <source>
        <dbReference type="ARBA" id="ARBA00022801"/>
    </source>
</evidence>
<evidence type="ECO:0000256" key="7">
    <source>
        <dbReference type="ARBA" id="ARBA00022840"/>
    </source>
</evidence>
<comment type="subunit">
    <text evidence="12">Component of the MCM2-7 complex.</text>
</comment>
<dbReference type="PRINTS" id="PR01657">
    <property type="entry name" value="MCMFAMILY"/>
</dbReference>
<dbReference type="Pfam" id="PF14551">
    <property type="entry name" value="MCM_N"/>
    <property type="match status" value="1"/>
</dbReference>
<dbReference type="GO" id="GO:0006270">
    <property type="term" value="P:DNA replication initiation"/>
    <property type="evidence" value="ECO:0007669"/>
    <property type="project" value="UniProtKB-UniRule"/>
</dbReference>
<evidence type="ECO:0000256" key="10">
    <source>
        <dbReference type="ARBA" id="ARBA00023306"/>
    </source>
</evidence>
<dbReference type="PROSITE" id="PS00847">
    <property type="entry name" value="MCM_1"/>
    <property type="match status" value="1"/>
</dbReference>
<dbReference type="Proteomes" id="UP000544095">
    <property type="component" value="Unassembled WGS sequence"/>
</dbReference>
<keyword evidence="3 12" id="KW-0235">DNA replication</keyword>
<keyword evidence="15" id="KW-1185">Reference proteome</keyword>
<dbReference type="Pfam" id="PF21933">
    <property type="entry name" value="MCM5_C"/>
    <property type="match status" value="1"/>
</dbReference>
<dbReference type="Pfam" id="PF17855">
    <property type="entry name" value="MCM_lid"/>
    <property type="match status" value="1"/>
</dbReference>
<proteinExistence type="inferred from homology"/>
<dbReference type="Gene3D" id="3.30.1640.10">
    <property type="entry name" value="mini-chromosome maintenance (MCM) complex, chain A, domain 1"/>
    <property type="match status" value="1"/>
</dbReference>
<comment type="subcellular location">
    <subcellularLocation>
        <location evidence="1 12">Nucleus</location>
    </subcellularLocation>
</comment>
<keyword evidence="5 12" id="KW-0378">Hydrolase</keyword>
<name>A0A8H5NQT2_9HYPO</name>
<evidence type="ECO:0000256" key="4">
    <source>
        <dbReference type="ARBA" id="ARBA00022741"/>
    </source>
</evidence>
<gene>
    <name evidence="14" type="ORF">FPANT_12846</name>
</gene>
<dbReference type="InterPro" id="IPR008048">
    <property type="entry name" value="MCM5"/>
</dbReference>
<comment type="function">
    <text evidence="12">Acts as component of the MCM2-7 complex (MCM complex) which is the replicative helicase essential for 'once per cell cycle' DNA replication initiation and elongation in eukaryotic cells. The active ATPase sites in the MCM2-7 ring are formed through the interaction surfaces of two neighboring subunits such that a critical structure of a conserved arginine finger motif is provided in trans relative to the ATP-binding site of the Walker A box of the adjacent subunit. The six ATPase active sites, however, are likely to contribute differentially to the complex helicase activity.</text>
</comment>
<keyword evidence="7 11" id="KW-0067">ATP-binding</keyword>
<dbReference type="GO" id="GO:0005524">
    <property type="term" value="F:ATP binding"/>
    <property type="evidence" value="ECO:0007669"/>
    <property type="project" value="UniProtKB-UniRule"/>
</dbReference>
<dbReference type="EMBL" id="JAAOAR010000876">
    <property type="protein sequence ID" value="KAF5572755.1"/>
    <property type="molecule type" value="Genomic_DNA"/>
</dbReference>
<feature type="domain" description="MCM C-terminal AAA(+) ATPase" evidence="13">
    <location>
        <begin position="320"/>
        <end position="526"/>
    </location>
</feature>
<evidence type="ECO:0000256" key="6">
    <source>
        <dbReference type="ARBA" id="ARBA00022806"/>
    </source>
</evidence>
<dbReference type="GO" id="GO:0043596">
    <property type="term" value="C:nuclear replication fork"/>
    <property type="evidence" value="ECO:0007669"/>
    <property type="project" value="UniProtKB-ARBA"/>
</dbReference>
<dbReference type="FunFam" id="3.30.1640.10:FF:000015">
    <property type="entry name" value="DNA helicase"/>
    <property type="match status" value="1"/>
</dbReference>
<evidence type="ECO:0000259" key="13">
    <source>
        <dbReference type="PROSITE" id="PS50051"/>
    </source>
</evidence>
<keyword evidence="4 11" id="KW-0547">Nucleotide-binding</keyword>
<evidence type="ECO:0000256" key="11">
    <source>
        <dbReference type="RuleBase" id="RU004070"/>
    </source>
</evidence>
<dbReference type="InterPro" id="IPR041562">
    <property type="entry name" value="MCM_lid"/>
</dbReference>
<evidence type="ECO:0000256" key="2">
    <source>
        <dbReference type="ARBA" id="ARBA00008010"/>
    </source>
</evidence>
<keyword evidence="8 11" id="KW-0238">DNA-binding</keyword>
<protein>
    <recommendedName>
        <fullName evidence="12">DNA replication licensing factor MCM5</fullName>
        <ecNumber evidence="12">3.6.4.12</ecNumber>
    </recommendedName>
</protein>
<dbReference type="PROSITE" id="PS50051">
    <property type="entry name" value="MCM_2"/>
    <property type="match status" value="1"/>
</dbReference>
<dbReference type="EC" id="3.6.4.12" evidence="12"/>
<dbReference type="InterPro" id="IPR001208">
    <property type="entry name" value="MCM_dom"/>
</dbReference>
<dbReference type="GO" id="GO:0006279">
    <property type="term" value="P:premeiotic DNA replication"/>
    <property type="evidence" value="ECO:0007669"/>
    <property type="project" value="UniProtKB-ARBA"/>
</dbReference>
<dbReference type="GO" id="GO:0016787">
    <property type="term" value="F:hydrolase activity"/>
    <property type="evidence" value="ECO:0007669"/>
    <property type="project" value="UniProtKB-KW"/>
</dbReference>
<dbReference type="SUPFAM" id="SSF50249">
    <property type="entry name" value="Nucleic acid-binding proteins"/>
    <property type="match status" value="1"/>
</dbReference>
<keyword evidence="10 12" id="KW-0131">Cell cycle</keyword>
<evidence type="ECO:0000256" key="8">
    <source>
        <dbReference type="ARBA" id="ARBA00023125"/>
    </source>
</evidence>
<evidence type="ECO:0000313" key="14">
    <source>
        <dbReference type="EMBL" id="KAF5572755.1"/>
    </source>
</evidence>
<evidence type="ECO:0000256" key="9">
    <source>
        <dbReference type="ARBA" id="ARBA00023242"/>
    </source>
</evidence>
<dbReference type="GO" id="GO:0043138">
    <property type="term" value="F:3'-5' DNA helicase activity"/>
    <property type="evidence" value="ECO:0007669"/>
    <property type="project" value="TreeGrafter"/>
</dbReference>
<dbReference type="InterPro" id="IPR033762">
    <property type="entry name" value="MCM_OB"/>
</dbReference>
<accession>A0A8H5NQT2</accession>
<dbReference type="InterPro" id="IPR054125">
    <property type="entry name" value="MCM5_C"/>
</dbReference>
<dbReference type="SUPFAM" id="SSF52540">
    <property type="entry name" value="P-loop containing nucleoside triphosphate hydrolases"/>
    <property type="match status" value="1"/>
</dbReference>
<dbReference type="Gene3D" id="3.40.50.300">
    <property type="entry name" value="P-loop containing nucleotide triphosphate hydrolases"/>
    <property type="match status" value="1"/>
</dbReference>
<dbReference type="GO" id="GO:0017116">
    <property type="term" value="F:single-stranded DNA helicase activity"/>
    <property type="evidence" value="ECO:0007669"/>
    <property type="project" value="TreeGrafter"/>
</dbReference>
<dbReference type="GO" id="GO:0031261">
    <property type="term" value="C:DNA replication preinitiation complex"/>
    <property type="evidence" value="ECO:0007669"/>
    <property type="project" value="UniProtKB-ARBA"/>
</dbReference>
<dbReference type="InterPro" id="IPR012340">
    <property type="entry name" value="NA-bd_OB-fold"/>
</dbReference>
<dbReference type="InterPro" id="IPR027925">
    <property type="entry name" value="MCM_N"/>
</dbReference>
<dbReference type="GO" id="GO:0003697">
    <property type="term" value="F:single-stranded DNA binding"/>
    <property type="evidence" value="ECO:0007669"/>
    <property type="project" value="TreeGrafter"/>
</dbReference>
<dbReference type="Gene3D" id="2.20.28.10">
    <property type="match status" value="1"/>
</dbReference>
<dbReference type="SMART" id="SM00350">
    <property type="entry name" value="MCM"/>
    <property type="match status" value="1"/>
</dbReference>
<dbReference type="GO" id="GO:0005656">
    <property type="term" value="C:nuclear pre-replicative complex"/>
    <property type="evidence" value="ECO:0007669"/>
    <property type="project" value="UniProtKB-ARBA"/>
</dbReference>
<dbReference type="InterPro" id="IPR027417">
    <property type="entry name" value="P-loop_NTPase"/>
</dbReference>
<dbReference type="InterPro" id="IPR031327">
    <property type="entry name" value="MCM"/>
</dbReference>
<dbReference type="GO" id="GO:0000727">
    <property type="term" value="P:double-strand break repair via break-induced replication"/>
    <property type="evidence" value="ECO:0007669"/>
    <property type="project" value="TreeGrafter"/>
</dbReference>
<evidence type="ECO:0000256" key="3">
    <source>
        <dbReference type="ARBA" id="ARBA00022705"/>
    </source>
</evidence>
<dbReference type="FunFam" id="3.40.50.300:FF:000241">
    <property type="entry name" value="DNA helicase"/>
    <property type="match status" value="1"/>
</dbReference>
<dbReference type="InterPro" id="IPR018525">
    <property type="entry name" value="MCM_CS"/>
</dbReference>
<evidence type="ECO:0000256" key="12">
    <source>
        <dbReference type="RuleBase" id="RU368063"/>
    </source>
</evidence>
<comment type="similarity">
    <text evidence="2 11">Belongs to the MCM family.</text>
</comment>
<reference evidence="14 15" key="1">
    <citation type="submission" date="2020-05" db="EMBL/GenBank/DDBJ databases">
        <title>Identification and distribution of gene clusters putatively required for synthesis of sphingolipid metabolism inhibitors in phylogenetically diverse species of the filamentous fungus Fusarium.</title>
        <authorList>
            <person name="Kim H.-S."/>
            <person name="Busman M."/>
            <person name="Brown D.W."/>
            <person name="Divon H."/>
            <person name="Uhlig S."/>
            <person name="Proctor R.H."/>
        </authorList>
    </citation>
    <scope>NUCLEOTIDE SEQUENCE [LARGE SCALE GENOMIC DNA]</scope>
    <source>
        <strain evidence="14 15">NRRL 25211</strain>
    </source>
</reference>
<dbReference type="Pfam" id="PF17207">
    <property type="entry name" value="MCM_OB"/>
    <property type="match status" value="1"/>
</dbReference>
<dbReference type="Pfam" id="PF00493">
    <property type="entry name" value="MCM"/>
    <property type="match status" value="1"/>
</dbReference>
<evidence type="ECO:0000313" key="15">
    <source>
        <dbReference type="Proteomes" id="UP000544095"/>
    </source>
</evidence>
<dbReference type="PANTHER" id="PTHR11630">
    <property type="entry name" value="DNA REPLICATION LICENSING FACTOR MCM FAMILY MEMBER"/>
    <property type="match status" value="1"/>
</dbReference>
<dbReference type="CDD" id="cd17756">
    <property type="entry name" value="MCM5"/>
    <property type="match status" value="1"/>
</dbReference>
<organism evidence="14 15">
    <name type="scientific">Fusarium pseudoanthophilum</name>
    <dbReference type="NCBI Taxonomy" id="48495"/>
    <lineage>
        <taxon>Eukaryota</taxon>
        <taxon>Fungi</taxon>
        <taxon>Dikarya</taxon>
        <taxon>Ascomycota</taxon>
        <taxon>Pezizomycotina</taxon>
        <taxon>Sordariomycetes</taxon>
        <taxon>Hypocreomycetidae</taxon>
        <taxon>Hypocreales</taxon>
        <taxon>Nectriaceae</taxon>
        <taxon>Fusarium</taxon>
        <taxon>Fusarium fujikuroi species complex</taxon>
    </lineage>
</organism>
<comment type="catalytic activity">
    <reaction evidence="12">
        <text>ATP + H2O = ADP + phosphate + H(+)</text>
        <dbReference type="Rhea" id="RHEA:13065"/>
        <dbReference type="ChEBI" id="CHEBI:15377"/>
        <dbReference type="ChEBI" id="CHEBI:15378"/>
        <dbReference type="ChEBI" id="CHEBI:30616"/>
        <dbReference type="ChEBI" id="CHEBI:43474"/>
        <dbReference type="ChEBI" id="CHEBI:456216"/>
        <dbReference type="EC" id="3.6.4.12"/>
    </reaction>
</comment>
<dbReference type="PANTHER" id="PTHR11630:SF42">
    <property type="entry name" value="DNA REPLICATION LICENSING FACTOR MCM5"/>
    <property type="match status" value="1"/>
</dbReference>
<dbReference type="Gene3D" id="2.40.50.140">
    <property type="entry name" value="Nucleic acid-binding proteins"/>
    <property type="match status" value="1"/>
</dbReference>
<dbReference type="GO" id="GO:0042555">
    <property type="term" value="C:MCM complex"/>
    <property type="evidence" value="ECO:0007669"/>
    <property type="project" value="UniProtKB-UniRule"/>
</dbReference>